<dbReference type="Pfam" id="PF07728">
    <property type="entry name" value="AAA_5"/>
    <property type="match status" value="1"/>
</dbReference>
<dbReference type="Proteomes" id="UP000183174">
    <property type="component" value="Unassembled WGS sequence"/>
</dbReference>
<feature type="domain" description="AAA+ ATPase" evidence="1">
    <location>
        <begin position="268"/>
        <end position="439"/>
    </location>
</feature>
<organism evidence="2 3">
    <name type="scientific">Bradyrhizobium yuanmingense</name>
    <dbReference type="NCBI Taxonomy" id="108015"/>
    <lineage>
        <taxon>Bacteria</taxon>
        <taxon>Pseudomonadati</taxon>
        <taxon>Pseudomonadota</taxon>
        <taxon>Alphaproteobacteria</taxon>
        <taxon>Hyphomicrobiales</taxon>
        <taxon>Nitrobacteraceae</taxon>
        <taxon>Bradyrhizobium</taxon>
    </lineage>
</organism>
<sequence>MPYFTQDHISHALEVLPEQTHSSLISFLAMLRDGVPASSTPSKTFGSAQETSLLKDYFQPGGGVPDKPWYIPFGKAIAGLTPWRPKQHAGTSLQRMRTGKQFVYRQGSGTANDLWSLDPNLVTVLSERHADVIGQIPISIHNLAVWCYRQKEVASHQAAIAEFIEEFHLNTYGLVPDIFTDEEDSFLSAIPLAANSLSDADIMALLVPPGSAPAIPVSVAPASAVASPVTAEDDDFTWEIDGADLGAAISGLAGVEDAAFRAASALRAGMHVIFTGPPGTGKTQLARRLCGASGIPWTMAAATDQWTTIDTIGGYLPSAIEPGQLDFQPGFVTTAIKQRRTLIIDEINRADIDKAFGELFTLLSGNAVDLPYLMRGSAAGAAPRRIQLAMEDAEADESLEVIRVPNWWRIIGSMNDADKASLKRLSYAFIRRFAFIPVTVPSADIYKGLIDLGAGEGSGGLKPAKTDFLNALKGIFAELDGLSSFGMAMGYAIPEAMMRHARGELALDSARTTEGLLLSGLELFVAPQFQGRADKHEDLVKLVRRFILAPNAVDRFKSTLSVWTGFVD</sequence>
<dbReference type="EMBL" id="FMAE01000003">
    <property type="protein sequence ID" value="SCB25910.1"/>
    <property type="molecule type" value="Genomic_DNA"/>
</dbReference>
<dbReference type="SUPFAM" id="SSF52540">
    <property type="entry name" value="P-loop containing nucleoside triphosphate hydrolases"/>
    <property type="match status" value="1"/>
</dbReference>
<evidence type="ECO:0000313" key="2">
    <source>
        <dbReference type="EMBL" id="SCB25910.1"/>
    </source>
</evidence>
<dbReference type="InterPro" id="IPR011704">
    <property type="entry name" value="ATPase_dyneun-rel_AAA"/>
</dbReference>
<protein>
    <submittedName>
        <fullName evidence="2">AAA domain (Dynein-related subfamily)</fullName>
    </submittedName>
</protein>
<dbReference type="InterPro" id="IPR003593">
    <property type="entry name" value="AAA+_ATPase"/>
</dbReference>
<dbReference type="RefSeq" id="WP_083235098.1">
    <property type="nucleotide sequence ID" value="NZ_FMAE01000003.1"/>
</dbReference>
<dbReference type="CDD" id="cd00009">
    <property type="entry name" value="AAA"/>
    <property type="match status" value="1"/>
</dbReference>
<dbReference type="GO" id="GO:0005524">
    <property type="term" value="F:ATP binding"/>
    <property type="evidence" value="ECO:0007669"/>
    <property type="project" value="InterPro"/>
</dbReference>
<dbReference type="GO" id="GO:0016887">
    <property type="term" value="F:ATP hydrolysis activity"/>
    <property type="evidence" value="ECO:0007669"/>
    <property type="project" value="InterPro"/>
</dbReference>
<dbReference type="PANTHER" id="PTHR37291">
    <property type="entry name" value="5-METHYLCYTOSINE-SPECIFIC RESTRICTION ENZYME B"/>
    <property type="match status" value="1"/>
</dbReference>
<reference evidence="2 3" key="1">
    <citation type="submission" date="2016-08" db="EMBL/GenBank/DDBJ databases">
        <authorList>
            <person name="Seilhamer J.J."/>
        </authorList>
    </citation>
    <scope>NUCLEOTIDE SEQUENCE [LARGE SCALE GENOMIC DNA]</scope>
    <source>
        <strain evidence="2 3">CCBAU 10071</strain>
    </source>
</reference>
<dbReference type="InterPro" id="IPR027417">
    <property type="entry name" value="P-loop_NTPase"/>
</dbReference>
<name>A0A1C3VDL3_9BRAD</name>
<gene>
    <name evidence="2" type="ORF">GA0061099_1003664</name>
</gene>
<evidence type="ECO:0000259" key="1">
    <source>
        <dbReference type="SMART" id="SM00382"/>
    </source>
</evidence>
<dbReference type="AlphaFoldDB" id="A0A1C3VDL3"/>
<evidence type="ECO:0000313" key="3">
    <source>
        <dbReference type="Proteomes" id="UP000183174"/>
    </source>
</evidence>
<dbReference type="SMART" id="SM00382">
    <property type="entry name" value="AAA"/>
    <property type="match status" value="1"/>
</dbReference>
<dbReference type="Gene3D" id="3.40.50.300">
    <property type="entry name" value="P-loop containing nucleotide triphosphate hydrolases"/>
    <property type="match status" value="1"/>
</dbReference>
<accession>A0A1C3VDL3</accession>
<proteinExistence type="predicted"/>
<dbReference type="PANTHER" id="PTHR37291:SF1">
    <property type="entry name" value="TYPE IV METHYL-DIRECTED RESTRICTION ENZYME ECOKMCRB SUBUNIT"/>
    <property type="match status" value="1"/>
</dbReference>
<dbReference type="InterPro" id="IPR052934">
    <property type="entry name" value="Methyl-DNA_Rec/Restrict_Enz"/>
</dbReference>